<dbReference type="Proteomes" id="UP000481252">
    <property type="component" value="Unassembled WGS sequence"/>
</dbReference>
<dbReference type="RefSeq" id="WP_165119024.1">
    <property type="nucleotide sequence ID" value="NZ_JAAKZG010000006.1"/>
</dbReference>
<accession>A0A7C9R8C2</accession>
<comment type="caution">
    <text evidence="1">The sequence shown here is derived from an EMBL/GenBank/DDBJ whole genome shotgun (WGS) entry which is preliminary data.</text>
</comment>
<name>A0A7C9R8C2_9HYPH</name>
<reference evidence="1 2" key="1">
    <citation type="submission" date="2020-02" db="EMBL/GenBank/DDBJ databases">
        <title>Genome sequence of the type strain CGMCC 1.15528 of Mesorhizobium zhangyense.</title>
        <authorList>
            <person name="Gao J."/>
            <person name="Sun J."/>
        </authorList>
    </citation>
    <scope>NUCLEOTIDE SEQUENCE [LARGE SCALE GENOMIC DNA]</scope>
    <source>
        <strain evidence="1 2">CGMCC 1.15528</strain>
    </source>
</reference>
<evidence type="ECO:0000313" key="2">
    <source>
        <dbReference type="Proteomes" id="UP000481252"/>
    </source>
</evidence>
<evidence type="ECO:0000313" key="1">
    <source>
        <dbReference type="EMBL" id="NGN42654.1"/>
    </source>
</evidence>
<dbReference type="AlphaFoldDB" id="A0A7C9R8C2"/>
<protein>
    <submittedName>
        <fullName evidence="1">Uncharacterized protein</fullName>
    </submittedName>
</protein>
<gene>
    <name evidence="1" type="ORF">G6N74_16415</name>
</gene>
<keyword evidence="2" id="KW-1185">Reference proteome</keyword>
<dbReference type="EMBL" id="JAAKZG010000006">
    <property type="protein sequence ID" value="NGN42654.1"/>
    <property type="molecule type" value="Genomic_DNA"/>
</dbReference>
<organism evidence="1 2">
    <name type="scientific">Mesorhizobium zhangyense</name>
    <dbReference type="NCBI Taxonomy" id="1776730"/>
    <lineage>
        <taxon>Bacteria</taxon>
        <taxon>Pseudomonadati</taxon>
        <taxon>Pseudomonadota</taxon>
        <taxon>Alphaproteobacteria</taxon>
        <taxon>Hyphomicrobiales</taxon>
        <taxon>Phyllobacteriaceae</taxon>
        <taxon>Mesorhizobium</taxon>
    </lineage>
</organism>
<proteinExistence type="predicted"/>
<sequence length="192" mass="20921">MMRWVFNVAALGAAAVVCYGMQSSKPRYKNLIAPIPVHGSMVDKVETRLFDVHIGKVVFARELKVTEFGKQKTLTTDGLWAVVAADVAARDRTTRVGAATWLGPTGLRFHQTERFSSRSDLPPISVSPGLPQRGLFLFELPPGEVEGATLVFSHTVFSALDSQANIALDRVPLDSDGTPLSVVDVYDLDRPI</sequence>